<evidence type="ECO:0000256" key="1">
    <source>
        <dbReference type="ARBA" id="ARBA00005662"/>
    </source>
</evidence>
<evidence type="ECO:0000256" key="2">
    <source>
        <dbReference type="SAM" id="SignalP"/>
    </source>
</evidence>
<dbReference type="AlphaFoldDB" id="A0A7S3L9J8"/>
<dbReference type="SMART" id="SM00854">
    <property type="entry name" value="PGA_cap"/>
    <property type="match status" value="1"/>
</dbReference>
<dbReference type="InterPro" id="IPR052169">
    <property type="entry name" value="CW_Biosynth-Accessory"/>
</dbReference>
<feature type="chain" id="PRO_5030625362" description="Capsule synthesis protein CapA domain-containing protein" evidence="2">
    <location>
        <begin position="19"/>
        <end position="499"/>
    </location>
</feature>
<evidence type="ECO:0000259" key="3">
    <source>
        <dbReference type="SMART" id="SM00854"/>
    </source>
</evidence>
<feature type="domain" description="Capsule synthesis protein CapA" evidence="3">
    <location>
        <begin position="109"/>
        <end position="384"/>
    </location>
</feature>
<reference evidence="4" key="1">
    <citation type="submission" date="2021-01" db="EMBL/GenBank/DDBJ databases">
        <authorList>
            <person name="Corre E."/>
            <person name="Pelletier E."/>
            <person name="Niang G."/>
            <person name="Scheremetjew M."/>
            <person name="Finn R."/>
            <person name="Kale V."/>
            <person name="Holt S."/>
            <person name="Cochrane G."/>
            <person name="Meng A."/>
            <person name="Brown T."/>
            <person name="Cohen L."/>
        </authorList>
    </citation>
    <scope>NUCLEOTIDE SEQUENCE</scope>
    <source>
        <strain evidence="4">CCMP127</strain>
    </source>
</reference>
<feature type="signal peptide" evidence="2">
    <location>
        <begin position="1"/>
        <end position="18"/>
    </location>
</feature>
<gene>
    <name evidence="4" type="ORF">ACOF00016_LOCUS9138</name>
</gene>
<dbReference type="SUPFAM" id="SSF56300">
    <property type="entry name" value="Metallo-dependent phosphatases"/>
    <property type="match status" value="1"/>
</dbReference>
<accession>A0A7S3L9J8</accession>
<dbReference type="PANTHER" id="PTHR33393">
    <property type="entry name" value="POLYGLUTAMINE SYNTHESIS ACCESSORY PROTEIN RV0574C-RELATED"/>
    <property type="match status" value="1"/>
</dbReference>
<sequence>MHLCAFAVSLVLPRSQFARVLVSGLLGASTAFSVMSSKPSNQPQEAFSICLLFHGGDNMLGRAVQLSFPTQAPGEENISDSCRASHYVHMSLNHPSGHKNDPPLEEIRRLNQNGQYLWGDYISPSFTITPPPDIRILNLETAVTTSIHNPDVPLWKGIRYHLHINNLEPAMKTFQQQTHGAAVPSPVVVSYANNHCMDYGRQAFDQETLPAFQSMEHIFSAVGCGRNLQETQKTLKIPIRKEITVSDPSACQQIGTIEIAAFSSQCSGTPKSWGAADCRSGVLALPGIYDENSVKEAMQLMKPALDKMGSDSLLRVVSIHWGPNWAMKNEDRQQLDARRTLAHRLIDECGVDLIYGHSSHHARGMEVYNKKLVLYGTGDAINDYEGFENPGEDRYNRLGGIFIVNYLGNNFQQLSIVPTFMNRLRLERWTTESKIWHPNSRRLEADPDKSKDFCSFLNKLSRIEAGSEEAALLMENVEADPKIPGGPVLKSNRYNPVEV</sequence>
<keyword evidence="2" id="KW-0732">Signal</keyword>
<protein>
    <recommendedName>
        <fullName evidence="3">Capsule synthesis protein CapA domain-containing protein</fullName>
    </recommendedName>
</protein>
<organism evidence="4">
    <name type="scientific">Amphora coffeiformis</name>
    <dbReference type="NCBI Taxonomy" id="265554"/>
    <lineage>
        <taxon>Eukaryota</taxon>
        <taxon>Sar</taxon>
        <taxon>Stramenopiles</taxon>
        <taxon>Ochrophyta</taxon>
        <taxon>Bacillariophyta</taxon>
        <taxon>Bacillariophyceae</taxon>
        <taxon>Bacillariophycidae</taxon>
        <taxon>Thalassiophysales</taxon>
        <taxon>Catenulaceae</taxon>
        <taxon>Amphora</taxon>
    </lineage>
</organism>
<proteinExistence type="inferred from homology"/>
<evidence type="ECO:0000313" key="4">
    <source>
        <dbReference type="EMBL" id="CAE0411853.1"/>
    </source>
</evidence>
<dbReference type="InterPro" id="IPR019079">
    <property type="entry name" value="Capsule_synth_CapA"/>
</dbReference>
<dbReference type="InterPro" id="IPR029052">
    <property type="entry name" value="Metallo-depent_PP-like"/>
</dbReference>
<dbReference type="PANTHER" id="PTHR33393:SF11">
    <property type="entry name" value="POLYGLUTAMINE SYNTHESIS ACCESSORY PROTEIN RV0574C-RELATED"/>
    <property type="match status" value="1"/>
</dbReference>
<dbReference type="EMBL" id="HBIM01011008">
    <property type="protein sequence ID" value="CAE0411853.1"/>
    <property type="molecule type" value="Transcribed_RNA"/>
</dbReference>
<dbReference type="Pfam" id="PF09587">
    <property type="entry name" value="PGA_cap"/>
    <property type="match status" value="1"/>
</dbReference>
<name>A0A7S3L9J8_9STRA</name>
<comment type="similarity">
    <text evidence="1">Belongs to the CapA family.</text>
</comment>